<accession>A0A381V0A8</accession>
<protein>
    <recommendedName>
        <fullName evidence="3">Molybdopterin cofactor biosynthesis C (MoaC) domain-containing protein</fullName>
    </recommendedName>
</protein>
<dbReference type="InterPro" id="IPR036522">
    <property type="entry name" value="MoaC_sf"/>
</dbReference>
<sequence length="111" mass="12014">MQTKKGEITNVAILAGIMGAKKTSELIPLCHNIDITNVDIKITTNKKLSNLVINASVKSTSKTGVEMEALTAVSISCLTIYDMCKSLDKNIIIDKIKLISKKGGKSDYLND</sequence>
<organism evidence="4">
    <name type="scientific">marine metagenome</name>
    <dbReference type="NCBI Taxonomy" id="408172"/>
    <lineage>
        <taxon>unclassified sequences</taxon>
        <taxon>metagenomes</taxon>
        <taxon>ecological metagenomes</taxon>
    </lineage>
</organism>
<dbReference type="GO" id="GO:0006777">
    <property type="term" value="P:Mo-molybdopterin cofactor biosynthetic process"/>
    <property type="evidence" value="ECO:0007669"/>
    <property type="project" value="UniProtKB-KW"/>
</dbReference>
<proteinExistence type="predicted"/>
<evidence type="ECO:0000256" key="1">
    <source>
        <dbReference type="ARBA" id="ARBA00005046"/>
    </source>
</evidence>
<dbReference type="Gene3D" id="3.30.70.640">
    <property type="entry name" value="Molybdopterin cofactor biosynthesis C (MoaC) domain"/>
    <property type="match status" value="1"/>
</dbReference>
<reference evidence="4" key="1">
    <citation type="submission" date="2018-05" db="EMBL/GenBank/DDBJ databases">
        <authorList>
            <person name="Lanie J.A."/>
            <person name="Ng W.-L."/>
            <person name="Kazmierczak K.M."/>
            <person name="Andrzejewski T.M."/>
            <person name="Davidsen T.M."/>
            <person name="Wayne K.J."/>
            <person name="Tettelin H."/>
            <person name="Glass J.I."/>
            <person name="Rusch D."/>
            <person name="Podicherti R."/>
            <person name="Tsui H.-C.T."/>
            <person name="Winkler M.E."/>
        </authorList>
    </citation>
    <scope>NUCLEOTIDE SEQUENCE</scope>
</reference>
<name>A0A381V0A8_9ZZZZ</name>
<dbReference type="PANTHER" id="PTHR22960">
    <property type="entry name" value="MOLYBDOPTERIN COFACTOR SYNTHESIS PROTEIN A"/>
    <property type="match status" value="1"/>
</dbReference>
<gene>
    <name evidence="4" type="ORF">METZ01_LOCUS86666</name>
</gene>
<dbReference type="Pfam" id="PF01967">
    <property type="entry name" value="MoaC"/>
    <property type="match status" value="1"/>
</dbReference>
<evidence type="ECO:0000259" key="3">
    <source>
        <dbReference type="Pfam" id="PF01967"/>
    </source>
</evidence>
<dbReference type="UniPathway" id="UPA00344"/>
<dbReference type="SUPFAM" id="SSF55040">
    <property type="entry name" value="Molybdenum cofactor biosynthesis protein C, MoaC"/>
    <property type="match status" value="1"/>
</dbReference>
<dbReference type="InterPro" id="IPR002820">
    <property type="entry name" value="Mopterin_CF_biosynth-C_dom"/>
</dbReference>
<evidence type="ECO:0000313" key="4">
    <source>
        <dbReference type="EMBL" id="SVA33812.1"/>
    </source>
</evidence>
<dbReference type="EMBL" id="UINC01007526">
    <property type="protein sequence ID" value="SVA33812.1"/>
    <property type="molecule type" value="Genomic_DNA"/>
</dbReference>
<feature type="domain" description="Molybdopterin cofactor biosynthesis C (MoaC)" evidence="3">
    <location>
        <begin position="2"/>
        <end position="104"/>
    </location>
</feature>
<keyword evidence="2" id="KW-0501">Molybdenum cofactor biosynthesis</keyword>
<comment type="pathway">
    <text evidence="1">Cofactor biosynthesis; molybdopterin biosynthesis.</text>
</comment>
<dbReference type="InterPro" id="IPR050105">
    <property type="entry name" value="MoCo_biosynth_MoaA/MoaC"/>
</dbReference>
<evidence type="ECO:0000256" key="2">
    <source>
        <dbReference type="ARBA" id="ARBA00023150"/>
    </source>
</evidence>
<dbReference type="AlphaFoldDB" id="A0A381V0A8"/>